<dbReference type="Proteomes" id="UP000068210">
    <property type="component" value="Plasmid pAcX50e"/>
</dbReference>
<dbReference type="KEGG" id="acx:Achr_e1030"/>
<evidence type="ECO:0000313" key="2">
    <source>
        <dbReference type="EMBL" id="AJE23833.1"/>
    </source>
</evidence>
<dbReference type="KEGG" id="acx:Achr_f1390"/>
<reference evidence="2 3" key="1">
    <citation type="journal article" date="2015" name="PLoS ONE">
        <title>Azotobacter Genomes: The Genome of Azotobacter chroococcum NCIMB 8003 (ATCC 4412).</title>
        <authorList>
            <person name="Robson R.L."/>
            <person name="Jones R."/>
            <person name="Robson R.M."/>
            <person name="Schwartz A."/>
            <person name="Richardson T.H."/>
        </authorList>
    </citation>
    <scope>NUCLEOTIDE SEQUENCE [LARGE SCALE GENOMIC DNA]</scope>
    <source>
        <strain evidence="2 3">NCIMB 8003</strain>
        <plasmid evidence="1">pAcX50e</plasmid>
        <plasmid evidence="2">pAcX50f</plasmid>
        <plasmid evidence="3">Plasmid pAcX50e</plasmid>
        <plasmid evidence="3">Plasmid pAcX50f</plasmid>
    </source>
</reference>
<dbReference type="RefSeq" id="WP_040107236.1">
    <property type="nucleotide sequence ID" value="NZ_CP010420.1"/>
</dbReference>
<proteinExistence type="predicted"/>
<dbReference type="EMBL" id="CP010420">
    <property type="protein sequence ID" value="AJE23694.1"/>
    <property type="molecule type" value="Genomic_DNA"/>
</dbReference>
<evidence type="ECO:0000313" key="3">
    <source>
        <dbReference type="Proteomes" id="UP000068210"/>
    </source>
</evidence>
<dbReference type="Proteomes" id="UP000068210">
    <property type="component" value="Plasmid pAcX50f"/>
</dbReference>
<sequence length="169" mass="18727">MRPSTPERLKASLQDWLEIKETGEGLACCADEMIEQIQAKLAVLEPLLDELAAQGMGFTLKHCQHDAWGMICPDASEPGRYRWQAFRRDGFTGHSTFDSSEQCLGDLVDDGYTLPDPGALDRLADTVEWQRGMEVVAVIQACNAGRMSYEDALRAREAIDARYASGTAR</sequence>
<evidence type="ECO:0000313" key="1">
    <source>
        <dbReference type="EMBL" id="AJE23694.1"/>
    </source>
</evidence>
<gene>
    <name evidence="1" type="ORF">Achr_e1030</name>
    <name evidence="2" type="ORF">Achr_f1390</name>
</gene>
<organism evidence="2 3">
    <name type="scientific">Azotobacter chroococcum NCIMB 8003</name>
    <dbReference type="NCBI Taxonomy" id="1328314"/>
    <lineage>
        <taxon>Bacteria</taxon>
        <taxon>Pseudomonadati</taxon>
        <taxon>Pseudomonadota</taxon>
        <taxon>Gammaproteobacteria</taxon>
        <taxon>Pseudomonadales</taxon>
        <taxon>Pseudomonadaceae</taxon>
        <taxon>Azotobacter</taxon>
    </lineage>
</organism>
<geneLocation type="plasmid" evidence="2 3">
    <name>pAcX50f</name>
</geneLocation>
<geneLocation type="plasmid" evidence="1 3">
    <name>pAcX50e</name>
</geneLocation>
<name>A0A0C4WLY7_9GAMM</name>
<protein>
    <submittedName>
        <fullName evidence="2">Uncharacterized protein</fullName>
    </submittedName>
</protein>
<accession>A0A0C4WLY7</accession>
<dbReference type="AlphaFoldDB" id="A0A0C4WLY7"/>
<keyword evidence="2" id="KW-0614">Plasmid</keyword>
<dbReference type="HOGENOM" id="CLU_134231_0_0_6"/>
<dbReference type="EMBL" id="CP010421">
    <property type="protein sequence ID" value="AJE23833.1"/>
    <property type="molecule type" value="Genomic_DNA"/>
</dbReference>
<keyword evidence="3" id="KW-1185">Reference proteome</keyword>